<dbReference type="Gene3D" id="3.40.120.10">
    <property type="entry name" value="Alpha-D-Glucose-1,6-Bisphosphate, subunit A, domain 3"/>
    <property type="match status" value="3"/>
</dbReference>
<dbReference type="PRINTS" id="PR00509">
    <property type="entry name" value="PGMPMM"/>
</dbReference>
<sequence length="507" mass="56346">MDNTDQLLTFALFLIVFKTNIQKFKEDAMREIKFGTDGWRGIIADDFTFETVARVAQAIADYYKTQKGEEKGILIGYDTRFLSSEFALEVAQVLLGNGIPVLLSQSDVPTQAVSFGVVERRLQGGIMITASHNPSKFNGIKVKTSSGCSATAEITGRIESMLDKSRVKFLPWDEAERRGLAAKVDLLPSYLKKVCSFLDMDLINRASLKIVYDPMYGVGYGLVDRILERSTCEVFAIHPKPNPGFGGINPEPIEENLKDLKKEVKFRGADLGVATDGDADRVGVVDDKGRYLSPLQVFSLLLLYLVEEKEMRGKVVKTVSIGYQPERISRKFGLEWEQTPVGFKYVADKMLKEKVIFGGEESGGYGYYGHLPERDGILSALLFVEMIAKKGKPLSSILDEMEKKFGSSFFKRIDFQKGGVDKKKIVEKLTSSPPSALGGIPLKKILTIDGVKFIMEDESWLLIRPSGTEPKVRVYAEASRKTQLERIVQEGKDLAISIIEKLGSEAG</sequence>
<dbReference type="InterPro" id="IPR005844">
    <property type="entry name" value="A-D-PHexomutase_a/b/a-I"/>
</dbReference>
<dbReference type="Pfam" id="PF02879">
    <property type="entry name" value="PGM_PMM_II"/>
    <property type="match status" value="1"/>
</dbReference>
<dbReference type="Pfam" id="PF00408">
    <property type="entry name" value="PGM_PMM_IV"/>
    <property type="match status" value="1"/>
</dbReference>
<keyword evidence="6" id="KW-0413">Isomerase</keyword>
<evidence type="ECO:0000256" key="6">
    <source>
        <dbReference type="ARBA" id="ARBA00023235"/>
    </source>
</evidence>
<dbReference type="InterPro" id="IPR005845">
    <property type="entry name" value="A-D-PHexomutase_a/b/a-II"/>
</dbReference>
<dbReference type="InterPro" id="IPR016055">
    <property type="entry name" value="A-D-PHexomutase_a/b/a-I/II/III"/>
</dbReference>
<feature type="domain" description="Alpha-D-phosphohexomutase alpha/beta/alpha" evidence="11">
    <location>
        <begin position="296"/>
        <end position="403"/>
    </location>
</feature>
<gene>
    <name evidence="12" type="ORF">DRJ04_02545</name>
</gene>
<dbReference type="GO" id="GO:0005975">
    <property type="term" value="P:carbohydrate metabolic process"/>
    <property type="evidence" value="ECO:0007669"/>
    <property type="project" value="InterPro"/>
</dbReference>
<dbReference type="PANTHER" id="PTHR45745:SF1">
    <property type="entry name" value="PHOSPHOGLUCOMUTASE 2B-RELATED"/>
    <property type="match status" value="1"/>
</dbReference>
<dbReference type="SUPFAM" id="SSF55957">
    <property type="entry name" value="Phosphoglucomutase, C-terminal domain"/>
    <property type="match status" value="1"/>
</dbReference>
<evidence type="ECO:0000256" key="5">
    <source>
        <dbReference type="ARBA" id="ARBA00022842"/>
    </source>
</evidence>
<comment type="similarity">
    <text evidence="2 7">Belongs to the phosphohexose mutase family.</text>
</comment>
<dbReference type="InterPro" id="IPR036900">
    <property type="entry name" value="A-D-PHexomutase_C_sf"/>
</dbReference>
<keyword evidence="5 7" id="KW-0460">Magnesium</keyword>
<evidence type="ECO:0000313" key="12">
    <source>
        <dbReference type="EMBL" id="RLE14358.1"/>
    </source>
</evidence>
<comment type="cofactor">
    <cofactor evidence="1">
        <name>Mg(2+)</name>
        <dbReference type="ChEBI" id="CHEBI:18420"/>
    </cofactor>
</comment>
<organism evidence="12 13">
    <name type="scientific">Aerophobetes bacterium</name>
    <dbReference type="NCBI Taxonomy" id="2030807"/>
    <lineage>
        <taxon>Bacteria</taxon>
        <taxon>Candidatus Aerophobota</taxon>
    </lineage>
</organism>
<accession>A0A662DHL7</accession>
<dbReference type="PROSITE" id="PS00710">
    <property type="entry name" value="PGM_PMM"/>
    <property type="match status" value="1"/>
</dbReference>
<keyword evidence="3" id="KW-0597">Phosphoprotein</keyword>
<evidence type="ECO:0000313" key="13">
    <source>
        <dbReference type="Proteomes" id="UP000280417"/>
    </source>
</evidence>
<dbReference type="Gene3D" id="3.30.310.50">
    <property type="entry name" value="Alpha-D-phosphohexomutase, C-terminal domain"/>
    <property type="match status" value="1"/>
</dbReference>
<dbReference type="GO" id="GO:0008973">
    <property type="term" value="F:phosphopentomutase activity"/>
    <property type="evidence" value="ECO:0007669"/>
    <property type="project" value="TreeGrafter"/>
</dbReference>
<dbReference type="GO" id="GO:0000287">
    <property type="term" value="F:magnesium ion binding"/>
    <property type="evidence" value="ECO:0007669"/>
    <property type="project" value="InterPro"/>
</dbReference>
<reference evidence="12 13" key="1">
    <citation type="submission" date="2018-06" db="EMBL/GenBank/DDBJ databases">
        <title>Extensive metabolic versatility and redundancy in microbially diverse, dynamic hydrothermal sediments.</title>
        <authorList>
            <person name="Dombrowski N."/>
            <person name="Teske A."/>
            <person name="Baker B.J."/>
        </authorList>
    </citation>
    <scope>NUCLEOTIDE SEQUENCE [LARGE SCALE GENOMIC DNA]</scope>
    <source>
        <strain evidence="12">B3_G15</strain>
    </source>
</reference>
<comment type="caution">
    <text evidence="12">The sequence shown here is derived from an EMBL/GenBank/DDBJ whole genome shotgun (WGS) entry which is preliminary data.</text>
</comment>
<dbReference type="Pfam" id="PF02878">
    <property type="entry name" value="PGM_PMM_I"/>
    <property type="match status" value="1"/>
</dbReference>
<evidence type="ECO:0000259" key="10">
    <source>
        <dbReference type="Pfam" id="PF02879"/>
    </source>
</evidence>
<dbReference type="GO" id="GO:0006166">
    <property type="term" value="P:purine ribonucleoside salvage"/>
    <property type="evidence" value="ECO:0007669"/>
    <property type="project" value="TreeGrafter"/>
</dbReference>
<evidence type="ECO:0000259" key="8">
    <source>
        <dbReference type="Pfam" id="PF00408"/>
    </source>
</evidence>
<dbReference type="PANTHER" id="PTHR45745">
    <property type="entry name" value="PHOSPHOMANNOMUTASE 45A"/>
    <property type="match status" value="1"/>
</dbReference>
<dbReference type="CDD" id="cd05800">
    <property type="entry name" value="PGM_like2"/>
    <property type="match status" value="1"/>
</dbReference>
<dbReference type="InterPro" id="IPR005843">
    <property type="entry name" value="A-D-PHexomutase_C"/>
</dbReference>
<dbReference type="Pfam" id="PF02880">
    <property type="entry name" value="PGM_PMM_III"/>
    <property type="match status" value="1"/>
</dbReference>
<name>A0A662DHL7_UNCAE</name>
<evidence type="ECO:0000256" key="1">
    <source>
        <dbReference type="ARBA" id="ARBA00001946"/>
    </source>
</evidence>
<evidence type="ECO:0000256" key="7">
    <source>
        <dbReference type="RuleBase" id="RU004326"/>
    </source>
</evidence>
<feature type="domain" description="Alpha-D-phosphohexomutase alpha/beta/alpha" evidence="10">
    <location>
        <begin position="189"/>
        <end position="289"/>
    </location>
</feature>
<keyword evidence="4 7" id="KW-0479">Metal-binding</keyword>
<dbReference type="InterPro" id="IPR016066">
    <property type="entry name" value="A-D-PHexomutase_CS"/>
</dbReference>
<feature type="domain" description="Alpha-D-phosphohexomutase C-terminal" evidence="8">
    <location>
        <begin position="448"/>
        <end position="490"/>
    </location>
</feature>
<evidence type="ECO:0000256" key="3">
    <source>
        <dbReference type="ARBA" id="ARBA00022553"/>
    </source>
</evidence>
<dbReference type="EMBL" id="QMQA01000048">
    <property type="protein sequence ID" value="RLE14358.1"/>
    <property type="molecule type" value="Genomic_DNA"/>
</dbReference>
<evidence type="ECO:0000259" key="9">
    <source>
        <dbReference type="Pfam" id="PF02878"/>
    </source>
</evidence>
<dbReference type="AlphaFoldDB" id="A0A662DHL7"/>
<evidence type="ECO:0000259" key="11">
    <source>
        <dbReference type="Pfam" id="PF02880"/>
    </source>
</evidence>
<feature type="domain" description="Alpha-D-phosphohexomutase alpha/beta/alpha" evidence="9">
    <location>
        <begin position="32"/>
        <end position="164"/>
    </location>
</feature>
<proteinExistence type="inferred from homology"/>
<evidence type="ECO:0000256" key="4">
    <source>
        <dbReference type="ARBA" id="ARBA00022723"/>
    </source>
</evidence>
<dbReference type="InterPro" id="IPR005841">
    <property type="entry name" value="Alpha-D-phosphohexomutase_SF"/>
</dbReference>
<dbReference type="SUPFAM" id="SSF53738">
    <property type="entry name" value="Phosphoglucomutase, first 3 domains"/>
    <property type="match status" value="2"/>
</dbReference>
<protein>
    <submittedName>
        <fullName evidence="12">Phosphoglucomutase/phosphomannomutase family protein</fullName>
    </submittedName>
</protein>
<dbReference type="Proteomes" id="UP000280417">
    <property type="component" value="Unassembled WGS sequence"/>
</dbReference>
<evidence type="ECO:0000256" key="2">
    <source>
        <dbReference type="ARBA" id="ARBA00010231"/>
    </source>
</evidence>
<dbReference type="InterPro" id="IPR005846">
    <property type="entry name" value="A-D-PHexomutase_a/b/a-III"/>
</dbReference>